<protein>
    <recommendedName>
        <fullName evidence="1">LtfC/p132/Gp6 beta-sandwich domain-containing protein</fullName>
    </recommendedName>
</protein>
<dbReference type="InterPro" id="IPR055688">
    <property type="entry name" value="LtfC/p132/Gp6_b-sand"/>
</dbReference>
<reference evidence="2 3" key="1">
    <citation type="submission" date="2018-01" db="EMBL/GenBank/DDBJ databases">
        <title>Draft genome sequences of clinical isolates and type strains of oral Veillonella including Veillonella infantum sp., nov.</title>
        <authorList>
            <person name="Mashima I."/>
            <person name="Liao Y.-C."/>
            <person name="Sabharwal A."/>
            <person name="Haase E.M."/>
            <person name="Nakazawa F."/>
            <person name="Scannapieco F.A."/>
        </authorList>
    </citation>
    <scope>NUCLEOTIDE SEQUENCE [LARGE SCALE GENOMIC DNA]</scope>
    <source>
        <strain evidence="2 3">JCM 15641</strain>
    </source>
</reference>
<dbReference type="AlphaFoldDB" id="A0A2S7ZCS5"/>
<dbReference type="Proteomes" id="UP000237916">
    <property type="component" value="Unassembled WGS sequence"/>
</dbReference>
<organism evidence="2 3">
    <name type="scientific">Veillonella denticariosi JCM 15641</name>
    <dbReference type="NCBI Taxonomy" id="1298594"/>
    <lineage>
        <taxon>Bacteria</taxon>
        <taxon>Bacillati</taxon>
        <taxon>Bacillota</taxon>
        <taxon>Negativicutes</taxon>
        <taxon>Veillonellales</taxon>
        <taxon>Veillonellaceae</taxon>
        <taxon>Veillonella</taxon>
    </lineage>
</organism>
<name>A0A2S7ZCS5_9FIRM</name>
<sequence>MKEYDFNLHIGQDYGLTYVIEGGGPYDGCTAIMKIRRKPDTVAILTVDGVIEGNRITFRINGNDTVNKVDAKDVHQYDAFIYNDEHSIKLGFGEVNIIQDIARH</sequence>
<feature type="domain" description="LtfC/p132/Gp6 beta-sandwich" evidence="1">
    <location>
        <begin position="4"/>
        <end position="68"/>
    </location>
</feature>
<proteinExistence type="predicted"/>
<dbReference type="Pfam" id="PF23926">
    <property type="entry name" value="LtfC"/>
    <property type="match status" value="1"/>
</dbReference>
<keyword evidence="3" id="KW-1185">Reference proteome</keyword>
<gene>
    <name evidence="2" type="ORF">VEHSUH05_01120</name>
</gene>
<accession>A0A2S7ZCS5</accession>
<evidence type="ECO:0000313" key="3">
    <source>
        <dbReference type="Proteomes" id="UP000237916"/>
    </source>
</evidence>
<comment type="caution">
    <text evidence="2">The sequence shown here is derived from an EMBL/GenBank/DDBJ whole genome shotgun (WGS) entry which is preliminary data.</text>
</comment>
<dbReference type="STRING" id="1298594.GCA_001312465_01246"/>
<dbReference type="EMBL" id="PPDB01000001">
    <property type="protein sequence ID" value="PQL21052.1"/>
    <property type="molecule type" value="Genomic_DNA"/>
</dbReference>
<evidence type="ECO:0000259" key="1">
    <source>
        <dbReference type="Pfam" id="PF23926"/>
    </source>
</evidence>
<evidence type="ECO:0000313" key="2">
    <source>
        <dbReference type="EMBL" id="PQL21052.1"/>
    </source>
</evidence>
<dbReference type="RefSeq" id="WP_054673964.1">
    <property type="nucleotide sequence ID" value="NZ_PPDB01000001.1"/>
</dbReference>